<evidence type="ECO:0000256" key="2">
    <source>
        <dbReference type="SAM" id="SignalP"/>
    </source>
</evidence>
<protein>
    <recommendedName>
        <fullName evidence="3">F-box domain-containing protein</fullName>
    </recommendedName>
</protein>
<feature type="domain" description="F-box" evidence="3">
    <location>
        <begin position="101"/>
        <end position="147"/>
    </location>
</feature>
<evidence type="ECO:0000256" key="1">
    <source>
        <dbReference type="SAM" id="MobiDB-lite"/>
    </source>
</evidence>
<dbReference type="EMBL" id="APWK03000014">
    <property type="protein sequence ID" value="PHH55149.1"/>
    <property type="molecule type" value="Genomic_DNA"/>
</dbReference>
<gene>
    <name evidence="4" type="ORF">CFIMG_007473RA00001</name>
</gene>
<feature type="region of interest" description="Disordered" evidence="1">
    <location>
        <begin position="27"/>
        <end position="47"/>
    </location>
</feature>
<dbReference type="OrthoDB" id="2687876at2759"/>
<feature type="chain" id="PRO_5012270890" description="F-box domain-containing protein" evidence="2">
    <location>
        <begin position="26"/>
        <end position="386"/>
    </location>
</feature>
<evidence type="ECO:0000259" key="3">
    <source>
        <dbReference type="PROSITE" id="PS50181"/>
    </source>
</evidence>
<keyword evidence="5" id="KW-1185">Reference proteome</keyword>
<dbReference type="SMART" id="SM00256">
    <property type="entry name" value="FBOX"/>
    <property type="match status" value="1"/>
</dbReference>
<name>A0A2C5X276_9PEZI</name>
<evidence type="ECO:0000313" key="4">
    <source>
        <dbReference type="EMBL" id="PHH55149.1"/>
    </source>
</evidence>
<feature type="compositionally biased region" description="Polar residues" evidence="1">
    <location>
        <begin position="32"/>
        <end position="42"/>
    </location>
</feature>
<dbReference type="InterPro" id="IPR036047">
    <property type="entry name" value="F-box-like_dom_sf"/>
</dbReference>
<comment type="caution">
    <text evidence="4">The sequence shown here is derived from an EMBL/GenBank/DDBJ whole genome shotgun (WGS) entry which is preliminary data.</text>
</comment>
<organism evidence="4 5">
    <name type="scientific">Ceratocystis fimbriata CBS 114723</name>
    <dbReference type="NCBI Taxonomy" id="1035309"/>
    <lineage>
        <taxon>Eukaryota</taxon>
        <taxon>Fungi</taxon>
        <taxon>Dikarya</taxon>
        <taxon>Ascomycota</taxon>
        <taxon>Pezizomycotina</taxon>
        <taxon>Sordariomycetes</taxon>
        <taxon>Hypocreomycetidae</taxon>
        <taxon>Microascales</taxon>
        <taxon>Ceratocystidaceae</taxon>
        <taxon>Ceratocystis</taxon>
    </lineage>
</organism>
<sequence length="386" mass="43129">MATLSETYLALFTSLLMSADPGAAALDFGNGHDSQPESTSESACVPEEGPGLDLAILKIASYRRFDSRLGLDMLNPVNQIATDSIPRDTTITPSPAEISQNDRLSNLPPELLYNVLKYTDIASVFRLRHTSRYLRNTIAADQTYQKLQAHCPQIYRSLLRNKQAKHIALAQLYAELCTENCRFCGSFGGFFNLLYLKRTCSNCIHRDPKLRVDSEEFLKSVHDMSASSLQAVPSMHVHTNNPPTYARSMVFATASLELPDLRYSDERSSKYLSDQISVHDAVTAPMPFYDVASDTLSRGVNCAGCKSDMMRAAEIYTIGTNRLANANKIYSNKAFLEHYRTCESAQQLFKEKCGRTARAKVADQTPAQGWRGRLVNRLGQRSKIWN</sequence>
<proteinExistence type="predicted"/>
<dbReference type="InterPro" id="IPR001810">
    <property type="entry name" value="F-box_dom"/>
</dbReference>
<reference evidence="4 5" key="1">
    <citation type="journal article" date="2013" name="Fungal Biol.">
        <title>Analysis of microsatellite markers in the genome of the plant pathogen Ceratocystis fimbriata.</title>
        <authorList>
            <person name="Simpson M.C."/>
            <person name="Wilken P.M."/>
            <person name="Coetzee M.P."/>
            <person name="Wingfield M.J."/>
            <person name="Wingfield B.D."/>
        </authorList>
    </citation>
    <scope>NUCLEOTIDE SEQUENCE [LARGE SCALE GENOMIC DNA]</scope>
    <source>
        <strain evidence="4 5">CBS 114723</strain>
    </source>
</reference>
<dbReference type="PROSITE" id="PS50181">
    <property type="entry name" value="FBOX"/>
    <property type="match status" value="1"/>
</dbReference>
<evidence type="ECO:0000313" key="5">
    <source>
        <dbReference type="Proteomes" id="UP000222788"/>
    </source>
</evidence>
<accession>A0A2C5X276</accession>
<dbReference type="AlphaFoldDB" id="A0A2C5X276"/>
<dbReference type="SUPFAM" id="SSF81383">
    <property type="entry name" value="F-box domain"/>
    <property type="match status" value="1"/>
</dbReference>
<dbReference type="Pfam" id="PF00646">
    <property type="entry name" value="F-box"/>
    <property type="match status" value="1"/>
</dbReference>
<dbReference type="STRING" id="1035309.A0A2C5X276"/>
<reference evidence="4 5" key="2">
    <citation type="journal article" date="2013" name="IMA Fungus">
        <title>IMA Genome-F 1: Ceratocystis fimbriata: Draft nuclear genome sequence for the plant pathogen, Ceratocystis fimbriata.</title>
        <authorList>
            <person name="Wilken P.M."/>
            <person name="Steenkamp E.T."/>
            <person name="Wingfield M.J."/>
            <person name="de Beer Z.W."/>
            <person name="Wingfield B.D."/>
        </authorList>
    </citation>
    <scope>NUCLEOTIDE SEQUENCE [LARGE SCALE GENOMIC DNA]</scope>
    <source>
        <strain evidence="4 5">CBS 114723</strain>
    </source>
</reference>
<dbReference type="Proteomes" id="UP000222788">
    <property type="component" value="Unassembled WGS sequence"/>
</dbReference>
<keyword evidence="2" id="KW-0732">Signal</keyword>
<feature type="signal peptide" evidence="2">
    <location>
        <begin position="1"/>
        <end position="25"/>
    </location>
</feature>
<dbReference type="Gene3D" id="1.20.1280.50">
    <property type="match status" value="1"/>
</dbReference>